<reference evidence="9 10" key="1">
    <citation type="submission" date="2019-08" db="EMBL/GenBank/DDBJ databases">
        <authorList>
            <person name="Alioto T."/>
            <person name="Alioto T."/>
            <person name="Gomez Garrido J."/>
        </authorList>
    </citation>
    <scope>NUCLEOTIDE SEQUENCE [LARGE SCALE GENOMIC DNA]</scope>
</reference>
<sequence length="393" mass="44329">MAVKRVVICLTLGHFIVQLVFSHITHSLTLLVDSYHVLCKLIFLFGSVLCTAEHNDCETVCKNEKCEKKVANGEDSVLMPLSTVDSKSDCHTHSCSHPHPERKMMNTFGWARIEVVVMLGGCVFLAALTFSLVVEAVQTLIHIDHQDPMHQPLSVFIIGFVGLLIHGLCYLLLGGPIAQNSSVPGNEILTTTPLNSSLLPKQKIQMKYCRLREICRDVVGCLTVMICSIAVHYTKPAIAKYIDPGTSIIAAAVMLYLKYPIMKESGLILLQTMPDRININTICKDLMKTFPDIVNVHELHIWQMTEDKIVSTAHIIFYNPQDYLRINNEVIQFFHTNGILEVTIQPEFFKDEQNIQLMPEYGMGQCLIQCNNVMECFNRNCCELNDIKLTEQC</sequence>
<dbReference type="InterPro" id="IPR027469">
    <property type="entry name" value="Cation_efflux_TMD_sf"/>
</dbReference>
<accession>A0A5E4MSU3</accession>
<dbReference type="GO" id="GO:0005385">
    <property type="term" value="F:zinc ion transmembrane transporter activity"/>
    <property type="evidence" value="ECO:0007669"/>
    <property type="project" value="TreeGrafter"/>
</dbReference>
<evidence type="ECO:0000256" key="2">
    <source>
        <dbReference type="ARBA" id="ARBA00008873"/>
    </source>
</evidence>
<evidence type="ECO:0000259" key="8">
    <source>
        <dbReference type="Pfam" id="PF01545"/>
    </source>
</evidence>
<evidence type="ECO:0000256" key="3">
    <source>
        <dbReference type="ARBA" id="ARBA00022692"/>
    </source>
</evidence>
<dbReference type="PANTHER" id="PTHR45820">
    <property type="entry name" value="FI23527P1"/>
    <property type="match status" value="1"/>
</dbReference>
<dbReference type="SUPFAM" id="SSF161111">
    <property type="entry name" value="Cation efflux protein transmembrane domain-like"/>
    <property type="match status" value="1"/>
</dbReference>
<dbReference type="NCBIfam" id="TIGR01297">
    <property type="entry name" value="CDF"/>
    <property type="match status" value="1"/>
</dbReference>
<evidence type="ECO:0000256" key="5">
    <source>
        <dbReference type="ARBA" id="ARBA00022989"/>
    </source>
</evidence>
<evidence type="ECO:0000313" key="9">
    <source>
        <dbReference type="EMBL" id="VVC35342.1"/>
    </source>
</evidence>
<protein>
    <submittedName>
        <fullName evidence="9">Cation efflux protein</fullName>
    </submittedName>
</protein>
<evidence type="ECO:0000313" key="10">
    <source>
        <dbReference type="Proteomes" id="UP000325440"/>
    </source>
</evidence>
<proteinExistence type="inferred from homology"/>
<dbReference type="GO" id="GO:0010312">
    <property type="term" value="P:detoxification of zinc ion"/>
    <property type="evidence" value="ECO:0007669"/>
    <property type="project" value="TreeGrafter"/>
</dbReference>
<keyword evidence="5 7" id="KW-1133">Transmembrane helix</keyword>
<evidence type="ECO:0000256" key="7">
    <source>
        <dbReference type="SAM" id="Phobius"/>
    </source>
</evidence>
<gene>
    <name evidence="9" type="ORF">CINCED_3A004468</name>
</gene>
<feature type="transmembrane region" description="Helical" evidence="7">
    <location>
        <begin position="153"/>
        <end position="173"/>
    </location>
</feature>
<dbReference type="OrthoDB" id="29444at2759"/>
<feature type="transmembrane region" description="Helical" evidence="7">
    <location>
        <begin position="113"/>
        <end position="133"/>
    </location>
</feature>
<comment type="similarity">
    <text evidence="2">Belongs to the cation diffusion facilitator (CDF) transporter (TC 2.A.4) family. SLC30A subfamily.</text>
</comment>
<keyword evidence="10" id="KW-1185">Reference proteome</keyword>
<name>A0A5E4MSU3_9HEMI</name>
<evidence type="ECO:0000256" key="4">
    <source>
        <dbReference type="ARBA" id="ARBA00022833"/>
    </source>
</evidence>
<dbReference type="Proteomes" id="UP000325440">
    <property type="component" value="Unassembled WGS sequence"/>
</dbReference>
<keyword evidence="4" id="KW-0862">Zinc</keyword>
<dbReference type="PANTHER" id="PTHR45820:SF9">
    <property type="entry name" value="FI23527P1"/>
    <property type="match status" value="1"/>
</dbReference>
<feature type="domain" description="Cation efflux protein transmembrane" evidence="8">
    <location>
        <begin position="107"/>
        <end position="270"/>
    </location>
</feature>
<dbReference type="EMBL" id="CABPRJ010001426">
    <property type="protein sequence ID" value="VVC35342.1"/>
    <property type="molecule type" value="Genomic_DNA"/>
</dbReference>
<dbReference type="GO" id="GO:0006882">
    <property type="term" value="P:intracellular zinc ion homeostasis"/>
    <property type="evidence" value="ECO:0007669"/>
    <property type="project" value="TreeGrafter"/>
</dbReference>
<dbReference type="InterPro" id="IPR058533">
    <property type="entry name" value="Cation_efflux_TM"/>
</dbReference>
<dbReference type="Gene3D" id="1.20.1510.10">
    <property type="entry name" value="Cation efflux protein transmembrane domain"/>
    <property type="match status" value="1"/>
</dbReference>
<dbReference type="Pfam" id="PF01545">
    <property type="entry name" value="Cation_efflux"/>
    <property type="match status" value="1"/>
</dbReference>
<keyword evidence="3 7" id="KW-0812">Transmembrane</keyword>
<keyword evidence="6 7" id="KW-0472">Membrane</keyword>
<dbReference type="InterPro" id="IPR002524">
    <property type="entry name" value="Cation_efflux"/>
</dbReference>
<dbReference type="AlphaFoldDB" id="A0A5E4MSU3"/>
<evidence type="ECO:0000256" key="1">
    <source>
        <dbReference type="ARBA" id="ARBA00004141"/>
    </source>
</evidence>
<dbReference type="GO" id="GO:0016020">
    <property type="term" value="C:membrane"/>
    <property type="evidence" value="ECO:0007669"/>
    <property type="project" value="UniProtKB-SubCell"/>
</dbReference>
<evidence type="ECO:0000256" key="6">
    <source>
        <dbReference type="ARBA" id="ARBA00023136"/>
    </source>
</evidence>
<feature type="transmembrane region" description="Helical" evidence="7">
    <location>
        <begin position="214"/>
        <end position="232"/>
    </location>
</feature>
<comment type="subcellular location">
    <subcellularLocation>
        <location evidence="1">Membrane</location>
        <topology evidence="1">Multi-pass membrane protein</topology>
    </subcellularLocation>
</comment>
<organism evidence="9 10">
    <name type="scientific">Cinara cedri</name>
    <dbReference type="NCBI Taxonomy" id="506608"/>
    <lineage>
        <taxon>Eukaryota</taxon>
        <taxon>Metazoa</taxon>
        <taxon>Ecdysozoa</taxon>
        <taxon>Arthropoda</taxon>
        <taxon>Hexapoda</taxon>
        <taxon>Insecta</taxon>
        <taxon>Pterygota</taxon>
        <taxon>Neoptera</taxon>
        <taxon>Paraneoptera</taxon>
        <taxon>Hemiptera</taxon>
        <taxon>Sternorrhyncha</taxon>
        <taxon>Aphidomorpha</taxon>
        <taxon>Aphidoidea</taxon>
        <taxon>Aphididae</taxon>
        <taxon>Lachninae</taxon>
        <taxon>Cinara</taxon>
    </lineage>
</organism>